<dbReference type="EMBL" id="CP097638">
    <property type="protein sequence ID" value="URI12080.1"/>
    <property type="molecule type" value="Genomic_DNA"/>
</dbReference>
<feature type="region of interest" description="Disordered" evidence="1">
    <location>
        <begin position="1"/>
        <end position="22"/>
    </location>
</feature>
<keyword evidence="3" id="KW-0614">Plasmid</keyword>
<evidence type="ECO:0000313" key="3">
    <source>
        <dbReference type="EMBL" id="URI12080.1"/>
    </source>
</evidence>
<evidence type="ECO:0000259" key="2">
    <source>
        <dbReference type="Pfam" id="PF16694"/>
    </source>
</evidence>
<feature type="domain" description="Cytochrome P460" evidence="2">
    <location>
        <begin position="74"/>
        <end position="214"/>
    </location>
</feature>
<keyword evidence="4" id="KW-1185">Reference proteome</keyword>
<accession>A0ABY4SL47</accession>
<reference evidence="3" key="1">
    <citation type="submission" date="2022-05" db="EMBL/GenBank/DDBJ databases">
        <title>An RpoN-dependent PEP-CTERM gene is involved in floc formation of an Aquincola tertiaricarbonis strain.</title>
        <authorList>
            <person name="Qiu D."/>
            <person name="Xia M."/>
        </authorList>
    </citation>
    <scope>NUCLEOTIDE SEQUENCE</scope>
    <source>
        <strain evidence="3">RN12</strain>
        <plasmid evidence="3">B</plasmid>
    </source>
</reference>
<dbReference type="Gene3D" id="3.50.70.20">
    <property type="entry name" value="Cytochrome P460"/>
    <property type="match status" value="1"/>
</dbReference>
<dbReference type="InterPro" id="IPR032033">
    <property type="entry name" value="Cytochrome_P460"/>
</dbReference>
<geneLocation type="plasmid" evidence="3 4">
    <name>B</name>
</geneLocation>
<evidence type="ECO:0000256" key="1">
    <source>
        <dbReference type="SAM" id="MobiDB-lite"/>
    </source>
</evidence>
<dbReference type="CDD" id="cd20751">
    <property type="entry name" value="cyt_P460_Ne-like"/>
    <property type="match status" value="1"/>
</dbReference>
<sequence length="229" mass="24953">MRADVPINPIGRPGQTMKIRSKRTNPSALRAAALAAVVVGLGMGAAALAAQPGKAKYGVEFPPQWTAQGELVQPKDFRQWIFIGSPMTPHGLNDGKANFPEFHNVYVQPSAFKHYRKTGTWPEGTMMVKELQLVQPAQFPDGSRTEVSGRGYFPAGVAGLDIAVKDSSRFKESKNWGYFNYGHHAPPYLRAAAAAPVAACAGCHMANAHEDMVYIKFYKSILDPLPVKK</sequence>
<gene>
    <name evidence="3" type="ORF">MW290_32455</name>
</gene>
<proteinExistence type="predicted"/>
<protein>
    <submittedName>
        <fullName evidence="3">Cytochrome P460 family protein</fullName>
    </submittedName>
</protein>
<dbReference type="Pfam" id="PF16694">
    <property type="entry name" value="Cytochrome_P460"/>
    <property type="match status" value="1"/>
</dbReference>
<dbReference type="Proteomes" id="UP001056201">
    <property type="component" value="Plasmid B"/>
</dbReference>
<evidence type="ECO:0000313" key="4">
    <source>
        <dbReference type="Proteomes" id="UP001056201"/>
    </source>
</evidence>
<name>A0ABY4SL47_AQUTE</name>
<dbReference type="InterPro" id="IPR038142">
    <property type="entry name" value="Cytochrome_P460_sp"/>
</dbReference>
<dbReference type="RefSeq" id="WP_250200249.1">
    <property type="nucleotide sequence ID" value="NZ_CP097638.1"/>
</dbReference>
<organism evidence="3 4">
    <name type="scientific">Aquincola tertiaricarbonis</name>
    <dbReference type="NCBI Taxonomy" id="391953"/>
    <lineage>
        <taxon>Bacteria</taxon>
        <taxon>Pseudomonadati</taxon>
        <taxon>Pseudomonadota</taxon>
        <taxon>Betaproteobacteria</taxon>
        <taxon>Burkholderiales</taxon>
        <taxon>Sphaerotilaceae</taxon>
        <taxon>Aquincola</taxon>
    </lineage>
</organism>